<proteinExistence type="inferred from homology"/>
<evidence type="ECO:0000256" key="1">
    <source>
        <dbReference type="ARBA" id="ARBA00022574"/>
    </source>
</evidence>
<dbReference type="PROSITE" id="PS50082">
    <property type="entry name" value="WD_REPEATS_2"/>
    <property type="match status" value="2"/>
</dbReference>
<dbReference type="EMBL" id="LT598480">
    <property type="protein sequence ID" value="SCV02763.1"/>
    <property type="molecule type" value="Genomic_DNA"/>
</dbReference>
<keyword evidence="3" id="KW-0647">Proteasome</keyword>
<feature type="repeat" description="WD" evidence="5">
    <location>
        <begin position="178"/>
        <end position="219"/>
    </location>
</feature>
<feature type="repeat" description="WD" evidence="5">
    <location>
        <begin position="136"/>
        <end position="177"/>
    </location>
</feature>
<dbReference type="AlphaFoldDB" id="A0A1G4KE12"/>
<evidence type="ECO:0000313" key="7">
    <source>
        <dbReference type="Proteomes" id="UP000191144"/>
    </source>
</evidence>
<name>A0A1G4KE12_9SACH</name>
<dbReference type="GO" id="GO:0000502">
    <property type="term" value="C:proteasome complex"/>
    <property type="evidence" value="ECO:0007669"/>
    <property type="project" value="UniProtKB-KW"/>
</dbReference>
<evidence type="ECO:0000313" key="6">
    <source>
        <dbReference type="EMBL" id="SCV02763.1"/>
    </source>
</evidence>
<evidence type="ECO:0000256" key="5">
    <source>
        <dbReference type="PROSITE-ProRule" id="PRU00221"/>
    </source>
</evidence>
<evidence type="ECO:0000256" key="4">
    <source>
        <dbReference type="ARBA" id="ARBA00038321"/>
    </source>
</evidence>
<organism evidence="6 7">
    <name type="scientific">Lachancea meyersii CBS 8951</name>
    <dbReference type="NCBI Taxonomy" id="1266667"/>
    <lineage>
        <taxon>Eukaryota</taxon>
        <taxon>Fungi</taxon>
        <taxon>Dikarya</taxon>
        <taxon>Ascomycota</taxon>
        <taxon>Saccharomycotina</taxon>
        <taxon>Saccharomycetes</taxon>
        <taxon>Saccharomycetales</taxon>
        <taxon>Saccharomycetaceae</taxon>
        <taxon>Lachancea</taxon>
    </lineage>
</organism>
<dbReference type="SMART" id="SM00320">
    <property type="entry name" value="WD40"/>
    <property type="match status" value="3"/>
</dbReference>
<dbReference type="Pfam" id="PF00400">
    <property type="entry name" value="WD40"/>
    <property type="match status" value="2"/>
</dbReference>
<dbReference type="Proteomes" id="UP000191144">
    <property type="component" value="Chromosome H"/>
</dbReference>
<dbReference type="InterPro" id="IPR015943">
    <property type="entry name" value="WD40/YVTN_repeat-like_dom_sf"/>
</dbReference>
<evidence type="ECO:0000256" key="2">
    <source>
        <dbReference type="ARBA" id="ARBA00022737"/>
    </source>
</evidence>
<dbReference type="Gene3D" id="2.130.10.10">
    <property type="entry name" value="YVTN repeat-like/Quinoprotein amine dehydrogenase"/>
    <property type="match status" value="2"/>
</dbReference>
<keyword evidence="7" id="KW-1185">Reference proteome</keyword>
<comment type="similarity">
    <text evidence="4">Belongs to the WD repeat PAAF1/RPN14 family.</text>
</comment>
<sequence length="405" mass="43855">MASFHIQPDFLDCIKDVSSGVYSEDTFFINVEPSANQVDEYRVKVTLNGNAVHFDAGEGNLFERLSDQTFSACLDGKRCEFRTPKYDLTQTSTESLGPNFSSADSYKSCGNTKYVVGDSFGRLGIFDDRQRLVLAVQGHYADVNTVRFFPSGQVVLSGSADMQLKIWSATDGHCARTLRGHRGPVTATAIVDRGRNIMSSSSDGTVKLWECASGDTVHTYARDSSPSDAINTMVMQDSGAGQHEAESHQQEFGTAGKSVLAGHDSGVISKYDIYTKNCVLETSNQFMSSCRAMALSDSPSDPYSVYAGYANGILANWDLRNPSKAVHHLSGTNDSEVTAVHVQEGQLFVSFEQSSAVCFDINPRLGPFEDSTYLVSGTNRISAFAASKEASETISVGSEGFCAVY</sequence>
<dbReference type="PANTHER" id="PTHR19857">
    <property type="entry name" value="MITOCHONDRIAL DIVISION PROTEIN 1-RELATED"/>
    <property type="match status" value="1"/>
</dbReference>
<keyword evidence="2" id="KW-0677">Repeat</keyword>
<reference evidence="7" key="1">
    <citation type="submission" date="2016-03" db="EMBL/GenBank/DDBJ databases">
        <authorList>
            <person name="Devillers Hugo."/>
        </authorList>
    </citation>
    <scope>NUCLEOTIDE SEQUENCE [LARGE SCALE GENOMIC DNA]</scope>
</reference>
<dbReference type="PROSITE" id="PS50294">
    <property type="entry name" value="WD_REPEATS_REGION"/>
    <property type="match status" value="2"/>
</dbReference>
<gene>
    <name evidence="6" type="ORF">LAME_0H05028G</name>
</gene>
<dbReference type="InterPro" id="IPR036322">
    <property type="entry name" value="WD40_repeat_dom_sf"/>
</dbReference>
<protein>
    <submittedName>
        <fullName evidence="6">LAME_0H05028g1_1</fullName>
    </submittedName>
</protein>
<keyword evidence="1 5" id="KW-0853">WD repeat</keyword>
<dbReference type="SUPFAM" id="SSF50978">
    <property type="entry name" value="WD40 repeat-like"/>
    <property type="match status" value="1"/>
</dbReference>
<accession>A0A1G4KE12</accession>
<dbReference type="InterPro" id="IPR051179">
    <property type="entry name" value="WD_repeat_multifunction"/>
</dbReference>
<dbReference type="InterPro" id="IPR001680">
    <property type="entry name" value="WD40_rpt"/>
</dbReference>
<dbReference type="PANTHER" id="PTHR19857:SF19">
    <property type="entry name" value="26S PROTEASOME REGULATORY SUBUNIT RPN14"/>
    <property type="match status" value="1"/>
</dbReference>
<dbReference type="OrthoDB" id="10257301at2759"/>
<evidence type="ECO:0000256" key="3">
    <source>
        <dbReference type="ARBA" id="ARBA00022942"/>
    </source>
</evidence>